<comment type="similarity">
    <text evidence="3">Belongs to the ScpA family.</text>
</comment>
<comment type="subunit">
    <text evidence="3">Component of a cohesin-like complex composed of ScpA, ScpB and the Smc homodimer, in which ScpA and ScpB bind to the head domain of Smc. The presence of the three proteins is required for the association of the complex with DNA.</text>
</comment>
<dbReference type="EMBL" id="AYZD01000015">
    <property type="protein sequence ID" value="KRM96348.1"/>
    <property type="molecule type" value="Genomic_DNA"/>
</dbReference>
<keyword evidence="3" id="KW-0963">Cytoplasm</keyword>
<keyword evidence="3" id="KW-0131">Cell cycle</keyword>
<comment type="caution">
    <text evidence="4">The sequence shown here is derived from an EMBL/GenBank/DDBJ whole genome shotgun (WGS) entry which is preliminary data.</text>
</comment>
<protein>
    <recommendedName>
        <fullName evidence="2 3">Segregation and condensation protein A</fullName>
    </recommendedName>
</protein>
<dbReference type="GO" id="GO:0005737">
    <property type="term" value="C:cytoplasm"/>
    <property type="evidence" value="ECO:0007669"/>
    <property type="project" value="UniProtKB-SubCell"/>
</dbReference>
<keyword evidence="3" id="KW-0132">Cell division</keyword>
<comment type="subcellular location">
    <subcellularLocation>
        <location evidence="3">Cytoplasm</location>
    </subcellularLocation>
    <text evidence="3">Associated with two foci at the outer edges of the nucleoid region in young cells, and at four foci within both cell halves in older cells.</text>
</comment>
<dbReference type="PATRIC" id="fig|1423725.3.peg.656"/>
<dbReference type="GO" id="GO:0051301">
    <property type="term" value="P:cell division"/>
    <property type="evidence" value="ECO:0007669"/>
    <property type="project" value="UniProtKB-KW"/>
</dbReference>
<organism evidence="4 5">
    <name type="scientific">Liquorilactobacillus aquaticus DSM 21051</name>
    <dbReference type="NCBI Taxonomy" id="1423725"/>
    <lineage>
        <taxon>Bacteria</taxon>
        <taxon>Bacillati</taxon>
        <taxon>Bacillota</taxon>
        <taxon>Bacilli</taxon>
        <taxon>Lactobacillales</taxon>
        <taxon>Lactobacillaceae</taxon>
        <taxon>Liquorilactobacillus</taxon>
    </lineage>
</organism>
<accession>A0A0R2D7T7</accession>
<comment type="function">
    <text evidence="3">Participates in chromosomal partition during cell division. May act via the formation of a condensin-like complex containing Smc and ScpB that pull DNA away from mid-cell into both cell halves.</text>
</comment>
<dbReference type="Gene3D" id="6.10.250.2410">
    <property type="match status" value="1"/>
</dbReference>
<dbReference type="STRING" id="1423725.FC19_GL000635"/>
<name>A0A0R2D7T7_9LACO</name>
<proteinExistence type="inferred from homology"/>
<evidence type="ECO:0000256" key="2">
    <source>
        <dbReference type="ARBA" id="ARBA00044777"/>
    </source>
</evidence>
<evidence type="ECO:0000256" key="1">
    <source>
        <dbReference type="ARBA" id="ARBA00022829"/>
    </source>
</evidence>
<dbReference type="GO" id="GO:0007059">
    <property type="term" value="P:chromosome segregation"/>
    <property type="evidence" value="ECO:0007669"/>
    <property type="project" value="UniProtKB-UniRule"/>
</dbReference>
<dbReference type="Pfam" id="PF02616">
    <property type="entry name" value="SMC_ScpA"/>
    <property type="match status" value="1"/>
</dbReference>
<gene>
    <name evidence="3" type="primary">scpA</name>
    <name evidence="4" type="ORF">FC19_GL000635</name>
</gene>
<reference evidence="4 5" key="1">
    <citation type="journal article" date="2015" name="Genome Announc.">
        <title>Expanding the biotechnology potential of lactobacilli through comparative genomics of 213 strains and associated genera.</title>
        <authorList>
            <person name="Sun Z."/>
            <person name="Harris H.M."/>
            <person name="McCann A."/>
            <person name="Guo C."/>
            <person name="Argimon S."/>
            <person name="Zhang W."/>
            <person name="Yang X."/>
            <person name="Jeffery I.B."/>
            <person name="Cooney J.C."/>
            <person name="Kagawa T.F."/>
            <person name="Liu W."/>
            <person name="Song Y."/>
            <person name="Salvetti E."/>
            <person name="Wrobel A."/>
            <person name="Rasinkangas P."/>
            <person name="Parkhill J."/>
            <person name="Rea M.C."/>
            <person name="O'Sullivan O."/>
            <person name="Ritari J."/>
            <person name="Douillard F.P."/>
            <person name="Paul Ross R."/>
            <person name="Yang R."/>
            <person name="Briner A.E."/>
            <person name="Felis G.E."/>
            <person name="de Vos W.M."/>
            <person name="Barrangou R."/>
            <person name="Klaenhammer T.R."/>
            <person name="Caufield P.W."/>
            <person name="Cui Y."/>
            <person name="Zhang H."/>
            <person name="O'Toole P.W."/>
        </authorList>
    </citation>
    <scope>NUCLEOTIDE SEQUENCE [LARGE SCALE GENOMIC DNA]</scope>
    <source>
        <strain evidence="4 5">DSM 21051</strain>
    </source>
</reference>
<dbReference type="HAMAP" id="MF_01805">
    <property type="entry name" value="ScpA"/>
    <property type="match status" value="1"/>
</dbReference>
<dbReference type="AlphaFoldDB" id="A0A0R2D7T7"/>
<keyword evidence="5" id="KW-1185">Reference proteome</keyword>
<dbReference type="PANTHER" id="PTHR33969">
    <property type="entry name" value="SEGREGATION AND CONDENSATION PROTEIN A"/>
    <property type="match status" value="1"/>
</dbReference>
<dbReference type="Gene3D" id="1.10.10.580">
    <property type="entry name" value="Structural maintenance of chromosome 1. Chain E"/>
    <property type="match status" value="1"/>
</dbReference>
<dbReference type="InterPro" id="IPR003768">
    <property type="entry name" value="ScpA"/>
</dbReference>
<evidence type="ECO:0000313" key="4">
    <source>
        <dbReference type="EMBL" id="KRM96348.1"/>
    </source>
</evidence>
<evidence type="ECO:0000256" key="3">
    <source>
        <dbReference type="HAMAP-Rule" id="MF_01805"/>
    </source>
</evidence>
<dbReference type="Proteomes" id="UP000051015">
    <property type="component" value="Unassembled WGS sequence"/>
</dbReference>
<dbReference type="PANTHER" id="PTHR33969:SF2">
    <property type="entry name" value="SEGREGATION AND CONDENSATION PROTEIN A"/>
    <property type="match status" value="1"/>
</dbReference>
<dbReference type="GO" id="GO:0006260">
    <property type="term" value="P:DNA replication"/>
    <property type="evidence" value="ECO:0007669"/>
    <property type="project" value="UniProtKB-UniRule"/>
</dbReference>
<dbReference type="InterPro" id="IPR023093">
    <property type="entry name" value="ScpA-like_C"/>
</dbReference>
<keyword evidence="1 3" id="KW-0159">Chromosome partition</keyword>
<sequence>MGAEEGQMKHESRQLETSSKLTFKLDVFEGPLDLLLHLIKQNKMDIYDIPMVEITSQYIEYLHRMRVLSLDIAGEYLVMAATLINIKSKMLLPQRPIIVEPEQQEDPRAELVQQLLTHQCYQVVSEQLDELAHLRAKHYTRDQEDIPPEIQADHLHGHGDAEKMQQALVRLFNKRRFRKAAFRRVSKEKYTLKEEVDRLKKQLQKAEEPINFEQLFEGQFELEHVVTTFLALLELMKRGSAAVVQTEVLGPIWVRGVA</sequence>
<evidence type="ECO:0000313" key="5">
    <source>
        <dbReference type="Proteomes" id="UP000051015"/>
    </source>
</evidence>